<organism evidence="2 3">
    <name type="scientific">Lactuca saligna</name>
    <name type="common">Willowleaf lettuce</name>
    <dbReference type="NCBI Taxonomy" id="75948"/>
    <lineage>
        <taxon>Eukaryota</taxon>
        <taxon>Viridiplantae</taxon>
        <taxon>Streptophyta</taxon>
        <taxon>Embryophyta</taxon>
        <taxon>Tracheophyta</taxon>
        <taxon>Spermatophyta</taxon>
        <taxon>Magnoliopsida</taxon>
        <taxon>eudicotyledons</taxon>
        <taxon>Gunneridae</taxon>
        <taxon>Pentapetalae</taxon>
        <taxon>asterids</taxon>
        <taxon>campanulids</taxon>
        <taxon>Asterales</taxon>
        <taxon>Asteraceae</taxon>
        <taxon>Cichorioideae</taxon>
        <taxon>Cichorieae</taxon>
        <taxon>Lactucinae</taxon>
        <taxon>Lactuca</taxon>
    </lineage>
</organism>
<protein>
    <submittedName>
        <fullName evidence="2">Uncharacterized protein</fullName>
    </submittedName>
</protein>
<reference evidence="2" key="1">
    <citation type="submission" date="2023-04" db="EMBL/GenBank/DDBJ databases">
        <authorList>
            <person name="Vijverberg K."/>
            <person name="Xiong W."/>
            <person name="Schranz E."/>
        </authorList>
    </citation>
    <scope>NUCLEOTIDE SEQUENCE</scope>
</reference>
<dbReference type="Proteomes" id="UP001177003">
    <property type="component" value="Chromosome 9"/>
</dbReference>
<name>A0AA35ZWZ0_LACSI</name>
<dbReference type="AlphaFoldDB" id="A0AA35ZWZ0"/>
<evidence type="ECO:0000256" key="1">
    <source>
        <dbReference type="SAM" id="MobiDB-lite"/>
    </source>
</evidence>
<keyword evidence="3" id="KW-1185">Reference proteome</keyword>
<sequence>MPPHTFQCKFVESFRRHQIPSTAPSCFSDSPQQISATKGPHESNTFSKFLYSGDSNQSIFCRSVVSGMANAKLISSLIVDQLSVVARRGFATATQGSVSGSVRGSGVGMMKKGGEESKKSTPWVPDPVTGYYKPESQINQVDAAELRELLSKQKNRRH</sequence>
<feature type="region of interest" description="Disordered" evidence="1">
    <location>
        <begin position="104"/>
        <end position="135"/>
    </location>
</feature>
<dbReference type="GO" id="GO:0005739">
    <property type="term" value="C:mitochondrion"/>
    <property type="evidence" value="ECO:0007669"/>
    <property type="project" value="TreeGrafter"/>
</dbReference>
<dbReference type="InterPro" id="IPR004926">
    <property type="entry name" value="LEA_3a"/>
</dbReference>
<dbReference type="EMBL" id="OX465085">
    <property type="protein sequence ID" value="CAI9300464.1"/>
    <property type="molecule type" value="Genomic_DNA"/>
</dbReference>
<dbReference type="GO" id="GO:0006950">
    <property type="term" value="P:response to stress"/>
    <property type="evidence" value="ECO:0007669"/>
    <property type="project" value="TreeGrafter"/>
</dbReference>
<feature type="region of interest" description="Disordered" evidence="1">
    <location>
        <begin position="22"/>
        <end position="41"/>
    </location>
</feature>
<dbReference type="Pfam" id="PF03242">
    <property type="entry name" value="LEA_3a"/>
    <property type="match status" value="1"/>
</dbReference>
<dbReference type="PANTHER" id="PTHR33509">
    <property type="entry name" value="LATE EMBRYOGENIS ABUNDANT PROTEIN 2-RELATED"/>
    <property type="match status" value="1"/>
</dbReference>
<dbReference type="PANTHER" id="PTHR33509:SF41">
    <property type="entry name" value="LATE EMBRYOGENESIS ABUNDANT PROTEIN, LEA_3 SUBGROUP"/>
    <property type="match status" value="1"/>
</dbReference>
<evidence type="ECO:0000313" key="2">
    <source>
        <dbReference type="EMBL" id="CAI9300464.1"/>
    </source>
</evidence>
<gene>
    <name evidence="2" type="ORF">LSALG_LOCUS39101</name>
</gene>
<proteinExistence type="predicted"/>
<accession>A0AA35ZWZ0</accession>
<evidence type="ECO:0000313" key="3">
    <source>
        <dbReference type="Proteomes" id="UP001177003"/>
    </source>
</evidence>